<protein>
    <submittedName>
        <fullName evidence="2">Uncharacterized protein</fullName>
    </submittedName>
</protein>
<dbReference type="AlphaFoldDB" id="A0A6J4VLJ6"/>
<sequence>MNGIPTSLGGHCPWANPCPIADCAGRSDDLRDASAPGTVGSIRRTLAHVLATEEGDPAGHESTLLPGRDAVACRVMDDLRTRPARKGRRVVSPVERTEGDPEVRGEWRGGPIAQPTPVVVLPIINHAGGG</sequence>
<organism evidence="2">
    <name type="scientific">uncultured Thermomicrobiales bacterium</name>
    <dbReference type="NCBI Taxonomy" id="1645740"/>
    <lineage>
        <taxon>Bacteria</taxon>
        <taxon>Pseudomonadati</taxon>
        <taxon>Thermomicrobiota</taxon>
        <taxon>Thermomicrobia</taxon>
        <taxon>Thermomicrobiales</taxon>
        <taxon>environmental samples</taxon>
    </lineage>
</organism>
<feature type="region of interest" description="Disordered" evidence="1">
    <location>
        <begin position="84"/>
        <end position="110"/>
    </location>
</feature>
<proteinExistence type="predicted"/>
<evidence type="ECO:0000313" key="2">
    <source>
        <dbReference type="EMBL" id="CAA9581914.1"/>
    </source>
</evidence>
<gene>
    <name evidence="2" type="ORF">AVDCRST_MAG19-4112</name>
</gene>
<feature type="compositionally biased region" description="Basic and acidic residues" evidence="1">
    <location>
        <begin position="95"/>
        <end position="107"/>
    </location>
</feature>
<name>A0A6J4VLJ6_9BACT</name>
<dbReference type="EMBL" id="CADCWL010000231">
    <property type="protein sequence ID" value="CAA9581914.1"/>
    <property type="molecule type" value="Genomic_DNA"/>
</dbReference>
<evidence type="ECO:0000256" key="1">
    <source>
        <dbReference type="SAM" id="MobiDB-lite"/>
    </source>
</evidence>
<reference evidence="2" key="1">
    <citation type="submission" date="2020-02" db="EMBL/GenBank/DDBJ databases">
        <authorList>
            <person name="Meier V. D."/>
        </authorList>
    </citation>
    <scope>NUCLEOTIDE SEQUENCE</scope>
    <source>
        <strain evidence="2">AVDCRST_MAG19</strain>
    </source>
</reference>
<accession>A0A6J4VLJ6</accession>